<evidence type="ECO:0000256" key="2">
    <source>
        <dbReference type="ARBA" id="ARBA00010312"/>
    </source>
</evidence>
<gene>
    <name evidence="11" type="ORF">ABE957_03525</name>
</gene>
<comment type="caution">
    <text evidence="11">The sequence shown here is derived from an EMBL/GenBank/DDBJ whole genome shotgun (WGS) entry which is preliminary data.</text>
</comment>
<feature type="domain" description="4Fe-4S Mo/W bis-MGD-type" evidence="10">
    <location>
        <begin position="237"/>
        <end position="293"/>
    </location>
</feature>
<keyword evidence="4" id="KW-0479">Metal-binding</keyword>
<dbReference type="InterPro" id="IPR009010">
    <property type="entry name" value="Asp_de-COase-like_dom_sf"/>
</dbReference>
<evidence type="ECO:0000256" key="1">
    <source>
        <dbReference type="ARBA" id="ARBA00001942"/>
    </source>
</evidence>
<reference evidence="11 12" key="1">
    <citation type="submission" date="2024-05" db="EMBL/GenBank/DDBJ databases">
        <title>Halomonas sp. CS7 16S ribosomal RNA gene Genome sequencing and assembly.</title>
        <authorList>
            <person name="Yook S."/>
        </authorList>
    </citation>
    <scope>NUCLEOTIDE SEQUENCE [LARGE SCALE GENOMIC DNA]</scope>
    <source>
        <strain evidence="11 12">CS7</strain>
    </source>
</reference>
<keyword evidence="5" id="KW-0560">Oxidoreductase</keyword>
<feature type="domain" description="4Fe-4S ferredoxin-type" evidence="9">
    <location>
        <begin position="92"/>
        <end position="121"/>
    </location>
</feature>
<keyword evidence="3" id="KW-0500">Molybdenum</keyword>
<keyword evidence="6" id="KW-0408">Iron</keyword>
<dbReference type="InterPro" id="IPR006656">
    <property type="entry name" value="Mopterin_OxRdtase"/>
</dbReference>
<dbReference type="SUPFAM" id="SSF54862">
    <property type="entry name" value="4Fe-4S ferredoxins"/>
    <property type="match status" value="1"/>
</dbReference>
<dbReference type="Gene3D" id="3.30.70.20">
    <property type="match status" value="2"/>
</dbReference>
<dbReference type="InterPro" id="IPR017896">
    <property type="entry name" value="4Fe4S_Fe-S-bd"/>
</dbReference>
<dbReference type="Gene3D" id="3.40.50.740">
    <property type="match status" value="1"/>
</dbReference>
<feature type="compositionally biased region" description="Basic and acidic residues" evidence="8">
    <location>
        <begin position="189"/>
        <end position="206"/>
    </location>
</feature>
<keyword evidence="7" id="KW-0411">Iron-sulfur</keyword>
<keyword evidence="12" id="KW-1185">Reference proteome</keyword>
<protein>
    <submittedName>
        <fullName evidence="11">Molybdopterin-dependent oxidoreductase</fullName>
    </submittedName>
</protein>
<evidence type="ECO:0000313" key="12">
    <source>
        <dbReference type="Proteomes" id="UP001472978"/>
    </source>
</evidence>
<dbReference type="InterPro" id="IPR017900">
    <property type="entry name" value="4Fe4S_Fe_S_CS"/>
</dbReference>
<dbReference type="PROSITE" id="PS51669">
    <property type="entry name" value="4FE4S_MOW_BIS_MGD"/>
    <property type="match status" value="1"/>
</dbReference>
<evidence type="ECO:0000259" key="9">
    <source>
        <dbReference type="PROSITE" id="PS51379"/>
    </source>
</evidence>
<feature type="domain" description="4Fe-4S ferredoxin-type" evidence="9">
    <location>
        <begin position="14"/>
        <end position="44"/>
    </location>
</feature>
<evidence type="ECO:0000256" key="7">
    <source>
        <dbReference type="ARBA" id="ARBA00023014"/>
    </source>
</evidence>
<dbReference type="InterPro" id="IPR006655">
    <property type="entry name" value="Mopterin_OxRdtase_prok_CS"/>
</dbReference>
<dbReference type="PROSITE" id="PS00932">
    <property type="entry name" value="MOLYBDOPTERIN_PROK_3"/>
    <property type="match status" value="1"/>
</dbReference>
<dbReference type="InterPro" id="IPR006963">
    <property type="entry name" value="Mopterin_OxRdtase_4Fe-4S_dom"/>
</dbReference>
<name>A0ABV1N1Y2_9GAMM</name>
<dbReference type="SMART" id="SM00926">
    <property type="entry name" value="Molybdop_Fe4S4"/>
    <property type="match status" value="1"/>
</dbReference>
<dbReference type="Gene3D" id="3.40.228.10">
    <property type="entry name" value="Dimethylsulfoxide Reductase, domain 2"/>
    <property type="match status" value="1"/>
</dbReference>
<evidence type="ECO:0000256" key="6">
    <source>
        <dbReference type="ARBA" id="ARBA00023004"/>
    </source>
</evidence>
<dbReference type="Gene3D" id="2.40.40.20">
    <property type="match status" value="1"/>
</dbReference>
<dbReference type="SUPFAM" id="SSF53706">
    <property type="entry name" value="Formate dehydrogenase/DMSO reductase, domains 1-3"/>
    <property type="match status" value="1"/>
</dbReference>
<comment type="similarity">
    <text evidence="2">Belongs to the prokaryotic molybdopterin-containing oxidoreductase family.</text>
</comment>
<dbReference type="PROSITE" id="PS51379">
    <property type="entry name" value="4FE4S_FER_2"/>
    <property type="match status" value="2"/>
</dbReference>
<dbReference type="EMBL" id="JBEGCI010000003">
    <property type="protein sequence ID" value="MEQ6887748.1"/>
    <property type="molecule type" value="Genomic_DNA"/>
</dbReference>
<dbReference type="Pfam" id="PF00384">
    <property type="entry name" value="Molybdopterin"/>
    <property type="match status" value="1"/>
</dbReference>
<comment type="cofactor">
    <cofactor evidence="1">
        <name>Mo-bis(molybdopterin guanine dinucleotide)</name>
        <dbReference type="ChEBI" id="CHEBI:60539"/>
    </cofactor>
</comment>
<dbReference type="PROSITE" id="PS00198">
    <property type="entry name" value="4FE4S_FER_1"/>
    <property type="match status" value="1"/>
</dbReference>
<accession>A0ABV1N1Y2</accession>
<organism evidence="11 12">
    <name type="scientific">Halomonas pelophila</name>
    <dbReference type="NCBI Taxonomy" id="3151122"/>
    <lineage>
        <taxon>Bacteria</taxon>
        <taxon>Pseudomonadati</taxon>
        <taxon>Pseudomonadota</taxon>
        <taxon>Gammaproteobacteria</taxon>
        <taxon>Oceanospirillales</taxon>
        <taxon>Halomonadaceae</taxon>
        <taxon>Halomonas</taxon>
    </lineage>
</organism>
<dbReference type="SUPFAM" id="SSF50692">
    <property type="entry name" value="ADC-like"/>
    <property type="match status" value="1"/>
</dbReference>
<evidence type="ECO:0000256" key="4">
    <source>
        <dbReference type="ARBA" id="ARBA00022723"/>
    </source>
</evidence>
<dbReference type="Pfam" id="PF13247">
    <property type="entry name" value="Fer4_11"/>
    <property type="match status" value="1"/>
</dbReference>
<proteinExistence type="inferred from homology"/>
<dbReference type="InterPro" id="IPR050612">
    <property type="entry name" value="Prok_Mopterin_Oxidored"/>
</dbReference>
<dbReference type="Gene3D" id="2.20.25.90">
    <property type="entry name" value="ADC-like domains"/>
    <property type="match status" value="1"/>
</dbReference>
<dbReference type="PANTHER" id="PTHR43742">
    <property type="entry name" value="TRIMETHYLAMINE-N-OXIDE REDUCTASE"/>
    <property type="match status" value="1"/>
</dbReference>
<feature type="region of interest" description="Disordered" evidence="8">
    <location>
        <begin position="189"/>
        <end position="218"/>
    </location>
</feature>
<evidence type="ECO:0000256" key="3">
    <source>
        <dbReference type="ARBA" id="ARBA00022505"/>
    </source>
</evidence>
<dbReference type="Pfam" id="PF04879">
    <property type="entry name" value="Molybdop_Fe4S4"/>
    <property type="match status" value="1"/>
</dbReference>
<evidence type="ECO:0000256" key="8">
    <source>
        <dbReference type="SAM" id="MobiDB-lite"/>
    </source>
</evidence>
<dbReference type="Proteomes" id="UP001472978">
    <property type="component" value="Unassembled WGS sequence"/>
</dbReference>
<dbReference type="InterPro" id="IPR006657">
    <property type="entry name" value="MoPterin_dinucl-bd_dom"/>
</dbReference>
<evidence type="ECO:0000259" key="10">
    <source>
        <dbReference type="PROSITE" id="PS51669"/>
    </source>
</evidence>
<evidence type="ECO:0000256" key="5">
    <source>
        <dbReference type="ARBA" id="ARBA00023002"/>
    </source>
</evidence>
<dbReference type="PANTHER" id="PTHR43742:SF6">
    <property type="entry name" value="OXIDOREDUCTASE YYAE-RELATED"/>
    <property type="match status" value="1"/>
</dbReference>
<dbReference type="CDD" id="cd04410">
    <property type="entry name" value="DMSOR_beta-like"/>
    <property type="match status" value="1"/>
</dbReference>
<dbReference type="Pfam" id="PF01568">
    <property type="entry name" value="Molydop_binding"/>
    <property type="match status" value="1"/>
</dbReference>
<evidence type="ECO:0000313" key="11">
    <source>
        <dbReference type="EMBL" id="MEQ6887748.1"/>
    </source>
</evidence>
<sequence>MAPGHMGKRDMSQICLSIDLERCTGCKSCEAACKQVNGLGPDEYRNKVMWLGDPSLPELDFLTVTCQQCERPACLRACPVVPKALRKDPNTGVVSVDESLCTGCGECVLACPYGAMGYDPVDNHAVKCDLCAPRRARGEMPACASVCPTRAITFGKREDLLNLAHEADKPVRDHDHFLQGPATLYLDRSLDAGRTTPRDPLADKHPPAVQGAPLSGTAPTSKWVQIPYRKVDDLQPDEVKPGGCNICFNGCTLKFGMKDGEVVQILGNDEDPVFQGRICAKSQMTLQLYRNPSRLTHPLKRRGPPGSETFERVSWDEALDDIADRLKAIRERDGSEALAIHMGTRTGVLNIMGFVPMFTQMWGTPNFLTTEPFCDASKVVALELTLGSTCQPNIYTPEDIGSAELHVYFGDNQAETRPVNFGMVNDWRLRRGAGMVVIDPRLTATASKADRWLAIRPGTDMALALGLIHEIFCQGWHDLSFCEQWVQGWEVWRDFIQEQGYTIDWASDLTGLDAALIRQLARDIALADGCMIFASRGINQHSNGTQANRTLMFLAAITGNWGRRGGGYFNVASEPDWGRVQIPEEHRSPVDRPALGNSPRQWMQGMLEGAPYAVRGLITGNNPAAHWPDRQRVQEAFRSLDLLVHMDLFFNETSALADYVLPAATGIEKGGISRLAEDRRIVWNDRLMDPPGEAHSDHWFWIELGKRLGYQSVLQDRYKDPAVFWDEVMRQATPSLKGVTMKRLTSTPYRWVRIPVADEAAPEPDTLYMEGTTAFGCESGKRFPTPSGRLEFWTPTIEAKFRSLGLSSLPHFYTEAEANSGHPRVVPDDRPAEVSPFFHSPTLADTVSLQASTGDDGTEWDTQLVTGRPTASHFHSWTHYFWQAQEMWPDLYCQIHPDKAGPRGIRDGEPLVVESPRGRLEARAWVTSGIHPDVIFIPIGWDTLQPFQPWGSVNELTDGTLDPVSHQTNLKLHRCRVMAARNS</sequence>